<name>A0A8H4WVM7_9HYPO</name>
<reference evidence="2" key="2">
    <citation type="submission" date="2020-05" db="EMBL/GenBank/DDBJ databases">
        <authorList>
            <person name="Kim H.-S."/>
            <person name="Proctor R.H."/>
            <person name="Brown D.W."/>
        </authorList>
    </citation>
    <scope>NUCLEOTIDE SEQUENCE</scope>
    <source>
        <strain evidence="2">NRRL 20472</strain>
    </source>
</reference>
<comment type="caution">
    <text evidence="2">The sequence shown here is derived from an EMBL/GenBank/DDBJ whole genome shotgun (WGS) entry which is preliminary data.</text>
</comment>
<gene>
    <name evidence="2" type="ORF">FSARC_12875</name>
</gene>
<dbReference type="EMBL" id="JABEXW010000913">
    <property type="protein sequence ID" value="KAF4951544.1"/>
    <property type="molecule type" value="Genomic_DNA"/>
</dbReference>
<feature type="compositionally biased region" description="Polar residues" evidence="1">
    <location>
        <begin position="1"/>
        <end position="13"/>
    </location>
</feature>
<evidence type="ECO:0000313" key="2">
    <source>
        <dbReference type="EMBL" id="KAF4951544.1"/>
    </source>
</evidence>
<evidence type="ECO:0000256" key="1">
    <source>
        <dbReference type="SAM" id="MobiDB-lite"/>
    </source>
</evidence>
<proteinExistence type="predicted"/>
<organism evidence="2 3">
    <name type="scientific">Fusarium sarcochroum</name>
    <dbReference type="NCBI Taxonomy" id="1208366"/>
    <lineage>
        <taxon>Eukaryota</taxon>
        <taxon>Fungi</taxon>
        <taxon>Dikarya</taxon>
        <taxon>Ascomycota</taxon>
        <taxon>Pezizomycotina</taxon>
        <taxon>Sordariomycetes</taxon>
        <taxon>Hypocreomycetidae</taxon>
        <taxon>Hypocreales</taxon>
        <taxon>Nectriaceae</taxon>
        <taxon>Fusarium</taxon>
        <taxon>Fusarium lateritium species complex</taxon>
    </lineage>
</organism>
<keyword evidence="3" id="KW-1185">Reference proteome</keyword>
<protein>
    <submittedName>
        <fullName evidence="2">Uncharacterized protein</fullName>
    </submittedName>
</protein>
<sequence length="286" mass="31811">MYAPSSTAPSSNREALRPPEYFVPQPYTTNSVVQREDSNPTEPILIDSRSPSPEPRSSIDSRQRLFDAIESGELILREPRSIITADDLDQLELKRCFEILHACGVATDPATTPASTRDTMEDFLDATFKDWTGNTTEELDKPIMDFVVREYIIVGNICSQPTNHRTCATCADSPSCHAPVYGVATYRSRPAQLEIAFSTDEPPRSASEEQQDLFCPMERSDVRWEEGDWMAELRRGMKRSCTNKVLVRGWAQGSISMGTDGEVLAFVGREAADAAFAMMGDDPDVI</sequence>
<dbReference type="OrthoDB" id="5130748at2759"/>
<evidence type="ECO:0000313" key="3">
    <source>
        <dbReference type="Proteomes" id="UP000622797"/>
    </source>
</evidence>
<feature type="compositionally biased region" description="Low complexity" evidence="1">
    <location>
        <begin position="46"/>
        <end position="56"/>
    </location>
</feature>
<dbReference type="AlphaFoldDB" id="A0A8H4WVM7"/>
<feature type="region of interest" description="Disordered" evidence="1">
    <location>
        <begin position="1"/>
        <end position="59"/>
    </location>
</feature>
<dbReference type="Proteomes" id="UP000622797">
    <property type="component" value="Unassembled WGS sequence"/>
</dbReference>
<accession>A0A8H4WVM7</accession>
<reference evidence="2" key="1">
    <citation type="journal article" date="2020" name="BMC Genomics">
        <title>Correction to: Identification and distribution of gene clusters required for synthesis of sphingolipid metabolism inhibitors in diverse species of the filamentous fungus Fusarium.</title>
        <authorList>
            <person name="Kim H.S."/>
            <person name="Lohmar J.M."/>
            <person name="Busman M."/>
            <person name="Brown D.W."/>
            <person name="Naumann T.A."/>
            <person name="Divon H.H."/>
            <person name="Lysoe E."/>
            <person name="Uhlig S."/>
            <person name="Proctor R.H."/>
        </authorList>
    </citation>
    <scope>NUCLEOTIDE SEQUENCE</scope>
    <source>
        <strain evidence="2">NRRL 20472</strain>
    </source>
</reference>